<dbReference type="InterPro" id="IPR036770">
    <property type="entry name" value="Ankyrin_rpt-contain_sf"/>
</dbReference>
<dbReference type="Gene3D" id="1.25.40.20">
    <property type="entry name" value="Ankyrin repeat-containing domain"/>
    <property type="match status" value="1"/>
</dbReference>
<dbReference type="Proteomes" id="UP001527925">
    <property type="component" value="Unassembled WGS sequence"/>
</dbReference>
<dbReference type="InterPro" id="IPR052050">
    <property type="entry name" value="SecEffector_AnkRepeat"/>
</dbReference>
<evidence type="ECO:0008006" key="3">
    <source>
        <dbReference type="Google" id="ProtNLM"/>
    </source>
</evidence>
<evidence type="ECO:0000313" key="1">
    <source>
        <dbReference type="EMBL" id="KAL2918085.1"/>
    </source>
</evidence>
<protein>
    <recommendedName>
        <fullName evidence="3">Ankyrin repeat protein</fullName>
    </recommendedName>
</protein>
<proteinExistence type="predicted"/>
<dbReference type="InterPro" id="IPR002110">
    <property type="entry name" value="Ankyrin_rpt"/>
</dbReference>
<comment type="caution">
    <text evidence="1">The sequence shown here is derived from an EMBL/GenBank/DDBJ whole genome shotgun (WGS) entry which is preliminary data.</text>
</comment>
<reference evidence="1 2" key="1">
    <citation type="submission" date="2023-09" db="EMBL/GenBank/DDBJ databases">
        <title>Pangenome analysis of Batrachochytrium dendrobatidis and related Chytrids.</title>
        <authorList>
            <person name="Yacoub M.N."/>
            <person name="Stajich J.E."/>
            <person name="James T.Y."/>
        </authorList>
    </citation>
    <scope>NUCLEOTIDE SEQUENCE [LARGE SCALE GENOMIC DNA]</scope>
    <source>
        <strain evidence="1 2">JEL0888</strain>
    </source>
</reference>
<name>A0ABR4NEY0_9FUNG</name>
<dbReference type="SUPFAM" id="SSF48403">
    <property type="entry name" value="Ankyrin repeat"/>
    <property type="match status" value="1"/>
</dbReference>
<dbReference type="EMBL" id="JADGIZ020000008">
    <property type="protein sequence ID" value="KAL2918085.1"/>
    <property type="molecule type" value="Genomic_DNA"/>
</dbReference>
<gene>
    <name evidence="1" type="ORF">HK105_202499</name>
</gene>
<organism evidence="1 2">
    <name type="scientific">Polyrhizophydium stewartii</name>
    <dbReference type="NCBI Taxonomy" id="2732419"/>
    <lineage>
        <taxon>Eukaryota</taxon>
        <taxon>Fungi</taxon>
        <taxon>Fungi incertae sedis</taxon>
        <taxon>Chytridiomycota</taxon>
        <taxon>Chytridiomycota incertae sedis</taxon>
        <taxon>Chytridiomycetes</taxon>
        <taxon>Rhizophydiales</taxon>
        <taxon>Rhizophydiales incertae sedis</taxon>
        <taxon>Polyrhizophydium</taxon>
    </lineage>
</organism>
<dbReference type="PANTHER" id="PTHR46586:SF3">
    <property type="entry name" value="ANKYRIN REPEAT-CONTAINING PROTEIN"/>
    <property type="match status" value="1"/>
</dbReference>
<sequence length="491" mass="51977">MSGLPAEMRRAVLAAAGLLTQWVQGELADPTGSQVVDMWGDALALEWPLERLLGLPAAAVPAKTLLRAASPAALAAASRLRLHGHADDVAVAAVARGWLSWLPPEAASSPAALVLLAAAAGNTPLLEQSLAAAANPREAAAEAAVRAAAMGHVEAVAAERGVLGGDRLPPAVLDTAAAAGELPLVRWLTLGTGDPCTTAAMDGAAANGHLAVVEFLHENRLEGCTVGAMDLAATNGHLDVVVWLHTNRTEGCSDVAIDGAAAAGHVDVVQWLALHRSEGATLLAAKGAASNGHIPVLEWIKSRKPELLDPHILECAAQRGDIDTVEWILAHVDGSVKYMAVMSAAINGQTALLMHLLKDRIDDPNVVSQIFDAAVHSGNLALIQRLMQRQGTSQRHSMQQIAVQLAVHQEKQRVFDWALDTFPGEARREIRRELSQKENNMGTATLRHLKAYARSRGTTVSALIGPGWLLGMHRFFSSISELLFPPRLRAR</sequence>
<evidence type="ECO:0000313" key="2">
    <source>
        <dbReference type="Proteomes" id="UP001527925"/>
    </source>
</evidence>
<keyword evidence="2" id="KW-1185">Reference proteome</keyword>
<dbReference type="PANTHER" id="PTHR46586">
    <property type="entry name" value="ANKYRIN REPEAT-CONTAINING PROTEIN"/>
    <property type="match status" value="1"/>
</dbReference>
<dbReference type="Pfam" id="PF13637">
    <property type="entry name" value="Ank_4"/>
    <property type="match status" value="1"/>
</dbReference>
<accession>A0ABR4NEY0</accession>